<keyword evidence="15" id="KW-0675">Receptor</keyword>
<dbReference type="PANTHER" id="PTHR30069">
    <property type="entry name" value="TONB-DEPENDENT OUTER MEMBRANE RECEPTOR"/>
    <property type="match status" value="1"/>
</dbReference>
<dbReference type="PROSITE" id="PS52016">
    <property type="entry name" value="TONB_DEPENDENT_REC_3"/>
    <property type="match status" value="1"/>
</dbReference>
<evidence type="ECO:0000256" key="7">
    <source>
        <dbReference type="ARBA" id="ARBA00023077"/>
    </source>
</evidence>
<gene>
    <name evidence="15" type="ORF">MMF97_11155</name>
</gene>
<keyword evidence="8 10" id="KW-0472">Membrane</keyword>
<feature type="domain" description="TonB-dependent receptor plug" evidence="14">
    <location>
        <begin position="47"/>
        <end position="156"/>
    </location>
</feature>
<evidence type="ECO:0000256" key="4">
    <source>
        <dbReference type="ARBA" id="ARBA00022692"/>
    </source>
</evidence>
<comment type="similarity">
    <text evidence="10 11">Belongs to the TonB-dependent receptor family.</text>
</comment>
<feature type="chain" id="PRO_5046075511" evidence="12">
    <location>
        <begin position="28"/>
        <end position="623"/>
    </location>
</feature>
<comment type="subcellular location">
    <subcellularLocation>
        <location evidence="1 10">Cell outer membrane</location>
        <topology evidence="1 10">Multi-pass membrane protein</topology>
    </subcellularLocation>
</comment>
<evidence type="ECO:0000256" key="10">
    <source>
        <dbReference type="PROSITE-ProRule" id="PRU01360"/>
    </source>
</evidence>
<dbReference type="EMBL" id="JALGBH010000002">
    <property type="protein sequence ID" value="MCJ0743273.1"/>
    <property type="molecule type" value="Genomic_DNA"/>
</dbReference>
<dbReference type="Gene3D" id="2.40.170.20">
    <property type="entry name" value="TonB-dependent receptor, beta-barrel domain"/>
    <property type="match status" value="1"/>
</dbReference>
<protein>
    <submittedName>
        <fullName evidence="15">TonB-dependent receptor</fullName>
    </submittedName>
</protein>
<dbReference type="SUPFAM" id="SSF56935">
    <property type="entry name" value="Porins"/>
    <property type="match status" value="1"/>
</dbReference>
<keyword evidence="6" id="KW-0406">Ion transport</keyword>
<evidence type="ECO:0000313" key="15">
    <source>
        <dbReference type="EMBL" id="MCJ0743273.1"/>
    </source>
</evidence>
<evidence type="ECO:0000256" key="11">
    <source>
        <dbReference type="RuleBase" id="RU003357"/>
    </source>
</evidence>
<dbReference type="InterPro" id="IPR037066">
    <property type="entry name" value="Plug_dom_sf"/>
</dbReference>
<dbReference type="InterPro" id="IPR039426">
    <property type="entry name" value="TonB-dep_rcpt-like"/>
</dbReference>
<dbReference type="PANTHER" id="PTHR30069:SF53">
    <property type="entry name" value="COLICIN I RECEPTOR-RELATED"/>
    <property type="match status" value="1"/>
</dbReference>
<dbReference type="InterPro" id="IPR036942">
    <property type="entry name" value="Beta-barrel_TonB_sf"/>
</dbReference>
<evidence type="ECO:0000256" key="5">
    <source>
        <dbReference type="ARBA" id="ARBA00022729"/>
    </source>
</evidence>
<keyword evidence="2 10" id="KW-0813">Transport</keyword>
<dbReference type="Pfam" id="PF07715">
    <property type="entry name" value="Plug"/>
    <property type="match status" value="1"/>
</dbReference>
<dbReference type="Gene3D" id="2.170.130.10">
    <property type="entry name" value="TonB-dependent receptor, plug domain"/>
    <property type="match status" value="1"/>
</dbReference>
<keyword evidence="7 11" id="KW-0798">TonB box</keyword>
<dbReference type="Pfam" id="PF00593">
    <property type="entry name" value="TonB_dep_Rec_b-barrel"/>
    <property type="match status" value="1"/>
</dbReference>
<reference evidence="15" key="1">
    <citation type="submission" date="2022-03" db="EMBL/GenBank/DDBJ databases">
        <authorList>
            <person name="Woo C.Y."/>
        </authorList>
    </citation>
    <scope>NUCLEOTIDE SEQUENCE</scope>
    <source>
        <strain evidence="15">CYS-01</strain>
    </source>
</reference>
<comment type="caution">
    <text evidence="15">The sequence shown here is derived from an EMBL/GenBank/DDBJ whole genome shotgun (WGS) entry which is preliminary data.</text>
</comment>
<evidence type="ECO:0000256" key="6">
    <source>
        <dbReference type="ARBA" id="ARBA00023065"/>
    </source>
</evidence>
<organism evidence="15 16">
    <name type="scientific">Pedobacter montanisoli</name>
    <dbReference type="NCBI Taxonomy" id="2923277"/>
    <lineage>
        <taxon>Bacteria</taxon>
        <taxon>Pseudomonadati</taxon>
        <taxon>Bacteroidota</taxon>
        <taxon>Sphingobacteriia</taxon>
        <taxon>Sphingobacteriales</taxon>
        <taxon>Sphingobacteriaceae</taxon>
        <taxon>Pedobacter</taxon>
    </lineage>
</organism>
<accession>A0ABS9ZYA1</accession>
<evidence type="ECO:0000256" key="9">
    <source>
        <dbReference type="ARBA" id="ARBA00023237"/>
    </source>
</evidence>
<evidence type="ECO:0000259" key="14">
    <source>
        <dbReference type="Pfam" id="PF07715"/>
    </source>
</evidence>
<proteinExistence type="inferred from homology"/>
<keyword evidence="16" id="KW-1185">Reference proteome</keyword>
<dbReference type="InterPro" id="IPR012910">
    <property type="entry name" value="Plug_dom"/>
</dbReference>
<keyword evidence="4 10" id="KW-0812">Transmembrane</keyword>
<dbReference type="Proteomes" id="UP001165460">
    <property type="component" value="Unassembled WGS sequence"/>
</dbReference>
<keyword evidence="9 10" id="KW-0998">Cell outer membrane</keyword>
<evidence type="ECO:0000256" key="8">
    <source>
        <dbReference type="ARBA" id="ARBA00023136"/>
    </source>
</evidence>
<feature type="domain" description="TonB-dependent receptor-like beta-barrel" evidence="13">
    <location>
        <begin position="179"/>
        <end position="597"/>
    </location>
</feature>
<feature type="signal peptide" evidence="12">
    <location>
        <begin position="1"/>
        <end position="27"/>
    </location>
</feature>
<keyword evidence="5 12" id="KW-0732">Signal</keyword>
<evidence type="ECO:0000256" key="3">
    <source>
        <dbReference type="ARBA" id="ARBA00022452"/>
    </source>
</evidence>
<keyword evidence="3 10" id="KW-1134">Transmembrane beta strand</keyword>
<evidence type="ECO:0000259" key="13">
    <source>
        <dbReference type="Pfam" id="PF00593"/>
    </source>
</evidence>
<evidence type="ECO:0000313" key="16">
    <source>
        <dbReference type="Proteomes" id="UP001165460"/>
    </source>
</evidence>
<evidence type="ECO:0000256" key="1">
    <source>
        <dbReference type="ARBA" id="ARBA00004571"/>
    </source>
</evidence>
<evidence type="ECO:0000256" key="12">
    <source>
        <dbReference type="SAM" id="SignalP"/>
    </source>
</evidence>
<dbReference type="InterPro" id="IPR000531">
    <property type="entry name" value="Beta-barrel_TonB"/>
</dbReference>
<name>A0ABS9ZYA1_9SPHI</name>
<sequence>MNKKIKLGAAGLGLVQLTLLWGNQAIAQEAKSLNEVVVTTTKNDQKQSQTGKVVTVIDSVELSRSAGRNLSELLNQQAAINVVGAGSNIGKDKGVFFRGAAAAYTLIMIDGVPVNDASGAITTFDLRLFPVDQVERIEIIRGGQSTFHGSDAVAGVINIITKKKATKGNNVYGVATGGSYNTYKGTIGLNSRVDNFTYNVSYSHLKTDGISEAALPEGSTAIFDKDGAKQDAVNANFGIQLDPKFNINPFIRYNQSTFDYDDGAFADSKNTSLYRFLNVGTNAVYDLGETKFTLNYSHQNAFREYFGSYAGKYQGTIDLVDFYYNQKIGKKLNLLLGIDNRATDVTYYNASGTSKPSINLFSAYGSLFLHDLSVFNLEVGGRYNKHSKYGENYTYAITPSINVIEQVRLFGTISSAFRAPTLDMLFGRWGANLDLKPEKATNYEAGFNLSLLSNRIGLRVVGFKRKLTDAIVYTTGYINQDKQDDKGFEIEPNFKFGKLTFSGYYTYFKGKQVSGNTSSEILLRRPKDIYGANLGVQATDNLFFSVNYKYTGSRIDSDFSTWPSTNVALKSYQLVDFYAEYALVKKHIKLFADLKNITNEKYTEIIGYNTMGFNFNAGMSFNF</sequence>
<evidence type="ECO:0000256" key="2">
    <source>
        <dbReference type="ARBA" id="ARBA00022448"/>
    </source>
</evidence>
<dbReference type="RefSeq" id="WP_243362399.1">
    <property type="nucleotide sequence ID" value="NZ_JALGBH010000002.1"/>
</dbReference>